<name>E9SEL6_RUMAL</name>
<dbReference type="AlphaFoldDB" id="E9SEL6"/>
<dbReference type="Proteomes" id="UP000004259">
    <property type="component" value="Unassembled WGS sequence"/>
</dbReference>
<dbReference type="OrthoDB" id="1817816at2"/>
<evidence type="ECO:0000313" key="2">
    <source>
        <dbReference type="Proteomes" id="UP000004259"/>
    </source>
</evidence>
<dbReference type="EMBL" id="ADKM02000100">
    <property type="protein sequence ID" value="EGC02273.1"/>
    <property type="molecule type" value="Genomic_DNA"/>
</dbReference>
<comment type="caution">
    <text evidence="1">The sequence shown here is derived from an EMBL/GenBank/DDBJ whole genome shotgun (WGS) entry which is preliminary data.</text>
</comment>
<dbReference type="InterPro" id="IPR047589">
    <property type="entry name" value="DUF11_rpt"/>
</dbReference>
<evidence type="ECO:0000313" key="1">
    <source>
        <dbReference type="EMBL" id="EGC02273.1"/>
    </source>
</evidence>
<dbReference type="RefSeq" id="WP_002851256.1">
    <property type="nucleotide sequence ID" value="NZ_ADKM02000100.1"/>
</dbReference>
<gene>
    <name evidence="1" type="ORF">CUS_5775</name>
</gene>
<proteinExistence type="predicted"/>
<organism evidence="1 2">
    <name type="scientific">Ruminococcus albus 8</name>
    <dbReference type="NCBI Taxonomy" id="246199"/>
    <lineage>
        <taxon>Bacteria</taxon>
        <taxon>Bacillati</taxon>
        <taxon>Bacillota</taxon>
        <taxon>Clostridia</taxon>
        <taxon>Eubacteriales</taxon>
        <taxon>Oscillospiraceae</taxon>
        <taxon>Ruminococcus</taxon>
    </lineage>
</organism>
<accession>E9SEL6</accession>
<protein>
    <submittedName>
        <fullName evidence="1">Conserved repeat protein</fullName>
    </submittedName>
</protein>
<keyword evidence="2" id="KW-1185">Reference proteome</keyword>
<sequence length="283" mass="29596">MATFYNQAAFSYNGNTINSNITTGEIVQSLTADKTSLLPTYSPNGVVTYVISITNDSNSAFTDLTVTDDLGAYETAEGQTVYPLDIMTESVKYFINGEEQPAPTVTAEQPLTLDGIDIPAEGNALIVYQARANSFASPAADGSITNTAVISGAALTEDMTVSATVTAVQQPVISMVKTLSPTTVSENSQVTYSFTVYNYGNTEVAATDNAVITDTFTPALRDITVTMNGQTKTTGYSYDEVSGLLTTSEGAVTVPAATISQDPVTGEYAVVPGTVVITVTGTI</sequence>
<dbReference type="STRING" id="246199.CUS_5775"/>
<dbReference type="NCBIfam" id="TIGR01451">
    <property type="entry name" value="B_ant_repeat"/>
    <property type="match status" value="1"/>
</dbReference>
<reference evidence="1 2" key="1">
    <citation type="submission" date="2011-02" db="EMBL/GenBank/DDBJ databases">
        <authorList>
            <person name="Nelson K.E."/>
            <person name="Sutton G."/>
            <person name="Torralba M."/>
            <person name="Durkin S."/>
            <person name="Harkins D."/>
            <person name="Montgomery R."/>
            <person name="Ziemer C."/>
            <person name="Klaassens E."/>
            <person name="Ocuiv P."/>
            <person name="Morrison M."/>
        </authorList>
    </citation>
    <scope>NUCLEOTIDE SEQUENCE [LARGE SCALE GENOMIC DNA]</scope>
    <source>
        <strain evidence="1 2">8</strain>
    </source>
</reference>
<dbReference type="eggNOG" id="COG1361">
    <property type="taxonomic scope" value="Bacteria"/>
</dbReference>